<protein>
    <submittedName>
        <fullName evidence="1">Uncharacterized protein</fullName>
    </submittedName>
</protein>
<proteinExistence type="predicted"/>
<dbReference type="PATRIC" id="fig|1114963.3.peg.4898"/>
<evidence type="ECO:0000313" key="1">
    <source>
        <dbReference type="EMBL" id="KMS50700.1"/>
    </source>
</evidence>
<dbReference type="Proteomes" id="UP000052268">
    <property type="component" value="Unassembled WGS sequence"/>
</dbReference>
<name>A0A0J8A5J5_9SPHN</name>
<evidence type="ECO:0000313" key="2">
    <source>
        <dbReference type="Proteomes" id="UP000052268"/>
    </source>
</evidence>
<gene>
    <name evidence="1" type="ORF">V474_06265</name>
</gene>
<dbReference type="RefSeq" id="WP_020819813.1">
    <property type="nucleotide sequence ID" value="NZ_KQ130461.1"/>
</dbReference>
<keyword evidence="2" id="KW-1185">Reference proteome</keyword>
<comment type="caution">
    <text evidence="1">The sequence shown here is derived from an EMBL/GenBank/DDBJ whole genome shotgun (WGS) entry which is preliminary data.</text>
</comment>
<dbReference type="EMBL" id="JACU01000015">
    <property type="protein sequence ID" value="KMS50700.1"/>
    <property type="molecule type" value="Genomic_DNA"/>
</dbReference>
<sequence length="102" mass="11896">MPHSDDWQYDPILERELTTRRPAGGMIQAVEIAQLPSSEWIINVKVSWHGDKWLNVCLFEQPTLKTYKRLSSAVRHVVLDYGYEDDHIRLVPDKQCSNKLAF</sequence>
<reference evidence="1 2" key="1">
    <citation type="journal article" date="2015" name="G3 (Bethesda)">
        <title>Insights into Ongoing Evolution of the Hexachlorocyclohexane Catabolic Pathway from Comparative Genomics of Ten Sphingomonadaceae Strains.</title>
        <authorList>
            <person name="Pearce S.L."/>
            <person name="Oakeshott J.G."/>
            <person name="Pandey G."/>
        </authorList>
    </citation>
    <scope>NUCLEOTIDE SEQUENCE [LARGE SCALE GENOMIC DNA]</scope>
    <source>
        <strain evidence="1 2">LL02</strain>
    </source>
</reference>
<dbReference type="OrthoDB" id="7574408at2"/>
<organism evidence="1 2">
    <name type="scientific">Novosphingobium barchaimii LL02</name>
    <dbReference type="NCBI Taxonomy" id="1114963"/>
    <lineage>
        <taxon>Bacteria</taxon>
        <taxon>Pseudomonadati</taxon>
        <taxon>Pseudomonadota</taxon>
        <taxon>Alphaproteobacteria</taxon>
        <taxon>Sphingomonadales</taxon>
        <taxon>Sphingomonadaceae</taxon>
        <taxon>Novosphingobium</taxon>
    </lineage>
</organism>
<accession>A0A0J8A5J5</accession>
<dbReference type="AlphaFoldDB" id="A0A0J8A5J5"/>